<accession>A0A3B4EZI5</accession>
<evidence type="ECO:0000256" key="11">
    <source>
        <dbReference type="ARBA" id="ARBA00038377"/>
    </source>
</evidence>
<dbReference type="InterPro" id="IPR013032">
    <property type="entry name" value="EGF-like_CS"/>
</dbReference>
<keyword evidence="9 12" id="KW-1015">Disulfide bond</keyword>
<name>A0A3B4EZI5_9CICH</name>
<keyword evidence="5 14" id="KW-0732">Signal</keyword>
<reference evidence="17" key="1">
    <citation type="submission" date="2023-09" db="UniProtKB">
        <authorList>
            <consortium name="Ensembl"/>
        </authorList>
    </citation>
    <scope>IDENTIFICATION</scope>
</reference>
<dbReference type="PROSITE" id="PS51041">
    <property type="entry name" value="EMI"/>
    <property type="match status" value="1"/>
</dbReference>
<evidence type="ECO:0000256" key="3">
    <source>
        <dbReference type="ARBA" id="ARBA00022536"/>
    </source>
</evidence>
<evidence type="ECO:0000256" key="12">
    <source>
        <dbReference type="PROSITE-ProRule" id="PRU00076"/>
    </source>
</evidence>
<dbReference type="PRINTS" id="PR00011">
    <property type="entry name" value="EGFLAMININ"/>
</dbReference>
<dbReference type="Gene3D" id="2.170.300.10">
    <property type="entry name" value="Tie2 ligand-binding domain superfamily"/>
    <property type="match status" value="5"/>
</dbReference>
<feature type="disulfide bond" evidence="12">
    <location>
        <begin position="683"/>
        <end position="692"/>
    </location>
</feature>
<keyword evidence="2" id="KW-1003">Cell membrane</keyword>
<feature type="signal peptide" evidence="14">
    <location>
        <begin position="1"/>
        <end position="25"/>
    </location>
</feature>
<dbReference type="SMART" id="SM00181">
    <property type="entry name" value="EGF"/>
    <property type="match status" value="14"/>
</dbReference>
<feature type="domain" description="EMI" evidence="16">
    <location>
        <begin position="30"/>
        <end position="107"/>
    </location>
</feature>
<keyword evidence="3 12" id="KW-0245">EGF-like domain</keyword>
<evidence type="ECO:0000256" key="9">
    <source>
        <dbReference type="ARBA" id="ARBA00023157"/>
    </source>
</evidence>
<evidence type="ECO:0000256" key="8">
    <source>
        <dbReference type="ARBA" id="ARBA00023136"/>
    </source>
</evidence>
<dbReference type="FunFam" id="2.10.25.10:FF:000114">
    <property type="entry name" value="Multiple epidermal growth factor-like domains protein 11"/>
    <property type="match status" value="1"/>
</dbReference>
<evidence type="ECO:0000256" key="4">
    <source>
        <dbReference type="ARBA" id="ARBA00022692"/>
    </source>
</evidence>
<dbReference type="Ensembl" id="ENSPNYT00000002847.1">
    <property type="protein sequence ID" value="ENSPNYP00000002774.1"/>
    <property type="gene ID" value="ENSPNYG00000002097.1"/>
</dbReference>
<evidence type="ECO:0000256" key="7">
    <source>
        <dbReference type="ARBA" id="ARBA00022989"/>
    </source>
</evidence>
<dbReference type="AlphaFoldDB" id="A0A3B4EZI5"/>
<dbReference type="PROSITE" id="PS50026">
    <property type="entry name" value="EGF_3"/>
    <property type="match status" value="1"/>
</dbReference>
<evidence type="ECO:0000256" key="2">
    <source>
        <dbReference type="ARBA" id="ARBA00022475"/>
    </source>
</evidence>
<protein>
    <submittedName>
        <fullName evidence="17">Multiple EGF like domains 11</fullName>
    </submittedName>
</protein>
<dbReference type="SMART" id="SM00180">
    <property type="entry name" value="EGF_Lam"/>
    <property type="match status" value="12"/>
</dbReference>
<dbReference type="Pfam" id="PF23301">
    <property type="entry name" value="EGF_PEAR1L"/>
    <property type="match status" value="1"/>
</dbReference>
<dbReference type="InterPro" id="IPR052485">
    <property type="entry name" value="MEGF_diff_regulators"/>
</dbReference>
<evidence type="ECO:0000256" key="1">
    <source>
        <dbReference type="ARBA" id="ARBA00004162"/>
    </source>
</evidence>
<keyword evidence="7 13" id="KW-1133">Transmembrane helix</keyword>
<dbReference type="PROSITE" id="PS00022">
    <property type="entry name" value="EGF_1"/>
    <property type="match status" value="7"/>
</dbReference>
<dbReference type="InterPro" id="IPR011489">
    <property type="entry name" value="EMI_domain"/>
</dbReference>
<comment type="subcellular location">
    <subcellularLocation>
        <location evidence="1">Cell membrane</location>
        <topology evidence="1">Single-pass membrane protein</topology>
    </subcellularLocation>
</comment>
<evidence type="ECO:0000256" key="14">
    <source>
        <dbReference type="SAM" id="SignalP"/>
    </source>
</evidence>
<dbReference type="Gene3D" id="2.10.25.10">
    <property type="entry name" value="Laminin"/>
    <property type="match status" value="1"/>
</dbReference>
<feature type="chain" id="PRO_5017178645" evidence="14">
    <location>
        <begin position="26"/>
        <end position="939"/>
    </location>
</feature>
<dbReference type="Pfam" id="PF00053">
    <property type="entry name" value="EGF_laminin"/>
    <property type="match status" value="2"/>
</dbReference>
<keyword evidence="6" id="KW-0677">Repeat</keyword>
<proteinExistence type="inferred from homology"/>
<dbReference type="PANTHER" id="PTHR24052:SF13">
    <property type="entry name" value="MULTIPLE EGF LIKE DOMAINS 11"/>
    <property type="match status" value="1"/>
</dbReference>
<dbReference type="FunFam" id="2.170.300.10:FF:000002">
    <property type="entry name" value="Multiple epidermal growth factor-like domains 10"/>
    <property type="match status" value="3"/>
</dbReference>
<dbReference type="GO" id="GO:0005886">
    <property type="term" value="C:plasma membrane"/>
    <property type="evidence" value="ECO:0007669"/>
    <property type="project" value="UniProtKB-SubCell"/>
</dbReference>
<sequence length="939" mass="101342">MATDGVSPHALLWLSLSGLSSLVSPLNPDDPNVCSHWESYAVTVQESYAHPFDQVYYTRCTDILNWFKCTRHRISYKTAYRRGVRTMYRRRSQCCPGFYESGELCVPLCTEECAHGRCVSPDTCQCEPGWGGLDCSSVGTYGPQCAHKCDCQNRAKCYHINGACLCNEGFKGPSCQDRFCPTGLYGLICDKYCPCIHTNTLRYWIIAQAFLLCHPLSGECTCAAGWTGLYCDETCPPGYYGEGCRELCVCANGAYCDGITGACICAPGYIDECPVGTYGPQCAHKCDCQNRAKCYHINGACLCNEGFKGPSCQDRFCPTGLYGLICDKYCPCIHTNTLSCHPLSGECTCAAGWTGLYCDETCPPGYYGEGCRELCVCANGAYCDGITGACICAPGYIGDDCSISCLAGLYGINCSSSCSCQNEISCSHTDGSCICREGWQGVDCSIPCSSGTWGLSCNQTCQCANGAACNPVSGTCACSPGWMDEYCDVPCPDGSYGLDCREKCDCVNSDGCDPVTGVCRCLAGWTGELWSCSLRKSCSMREEGSCSPGFYGHRCSLMCPQCVHSDGACHHITGHCKCLAGFFGSLCNEVCPSGKFGKACAETCLCTNNGTCNPIDGSCQCYPGWTSEDCSKIKCPCAEVNPSNDTLTCPVSCPWGSWGLDCIHTCTCHNGAQCSATDGECICSPGWTGLYCTQQCPAGTFGYGCQQLCECMNNATCDYVTGTCYCSIGFKGIRCDQAALMMEELNPYTKMSPALASQRQSTGAVLGIVFLLLMIMAMLALVVWFRYRQREKGHRVPSVTYTPALNISSTDYSLSGTISVLNTLCLTLSLDYVKSSLSSTCSLNSENPYATITDNPSLCKHSESSYVEMKSPAHHEHTAHYTPVLFIVPASGAAVVPSYPQNPYDLPRNSHIPSHYDLLPMLPCSRAPQQDPVHSELRN</sequence>
<comment type="caution">
    <text evidence="12">Lacks conserved residue(s) required for the propagation of feature annotation.</text>
</comment>
<keyword evidence="10" id="KW-0325">Glycoprotein</keyword>
<comment type="similarity">
    <text evidence="11">Belongs to the MEGF family.</text>
</comment>
<dbReference type="Pfam" id="PF12661">
    <property type="entry name" value="hEGF"/>
    <property type="match status" value="3"/>
</dbReference>
<evidence type="ECO:0000259" key="16">
    <source>
        <dbReference type="PROSITE" id="PS51041"/>
    </source>
</evidence>
<dbReference type="PANTHER" id="PTHR24052">
    <property type="entry name" value="DELTA-RELATED"/>
    <property type="match status" value="1"/>
</dbReference>
<evidence type="ECO:0000256" key="10">
    <source>
        <dbReference type="ARBA" id="ARBA00023180"/>
    </source>
</evidence>
<dbReference type="GeneTree" id="ENSGT00940000155333"/>
<dbReference type="InterPro" id="IPR002049">
    <property type="entry name" value="LE_dom"/>
</dbReference>
<evidence type="ECO:0000256" key="13">
    <source>
        <dbReference type="SAM" id="Phobius"/>
    </source>
</evidence>
<evidence type="ECO:0000313" key="17">
    <source>
        <dbReference type="Ensembl" id="ENSPNYP00000002774.1"/>
    </source>
</evidence>
<evidence type="ECO:0000256" key="6">
    <source>
        <dbReference type="ARBA" id="ARBA00022737"/>
    </source>
</evidence>
<feature type="transmembrane region" description="Helical" evidence="13">
    <location>
        <begin position="764"/>
        <end position="785"/>
    </location>
</feature>
<organism evidence="17">
    <name type="scientific">Pundamilia nyererei</name>
    <dbReference type="NCBI Taxonomy" id="303518"/>
    <lineage>
        <taxon>Eukaryota</taxon>
        <taxon>Metazoa</taxon>
        <taxon>Chordata</taxon>
        <taxon>Craniata</taxon>
        <taxon>Vertebrata</taxon>
        <taxon>Euteleostomi</taxon>
        <taxon>Actinopterygii</taxon>
        <taxon>Neopterygii</taxon>
        <taxon>Teleostei</taxon>
        <taxon>Neoteleostei</taxon>
        <taxon>Acanthomorphata</taxon>
        <taxon>Ovalentaria</taxon>
        <taxon>Cichlomorphae</taxon>
        <taxon>Cichliformes</taxon>
        <taxon>Cichlidae</taxon>
        <taxon>African cichlids</taxon>
        <taxon>Pseudocrenilabrinae</taxon>
        <taxon>Haplochromini</taxon>
        <taxon>Pundamilia</taxon>
    </lineage>
</organism>
<evidence type="ECO:0000256" key="5">
    <source>
        <dbReference type="ARBA" id="ARBA00022729"/>
    </source>
</evidence>
<keyword evidence="4 13" id="KW-0812">Transmembrane</keyword>
<dbReference type="InterPro" id="IPR057138">
    <property type="entry name" value="EGF_PEAR1L-like"/>
</dbReference>
<feature type="domain" description="EGF-like" evidence="15">
    <location>
        <begin position="663"/>
        <end position="693"/>
    </location>
</feature>
<dbReference type="PROSITE" id="PS01186">
    <property type="entry name" value="EGF_2"/>
    <property type="match status" value="5"/>
</dbReference>
<keyword evidence="8 13" id="KW-0472">Membrane</keyword>
<dbReference type="InterPro" id="IPR000742">
    <property type="entry name" value="EGF"/>
</dbReference>
<evidence type="ECO:0000259" key="15">
    <source>
        <dbReference type="PROSITE" id="PS50026"/>
    </source>
</evidence>